<dbReference type="GO" id="GO:0016747">
    <property type="term" value="F:acyltransferase activity, transferring groups other than amino-acyl groups"/>
    <property type="evidence" value="ECO:0007669"/>
    <property type="project" value="InterPro"/>
</dbReference>
<keyword evidence="3" id="KW-1185">Reference proteome</keyword>
<dbReference type="EMBL" id="JTDL01000078">
    <property type="protein sequence ID" value="KHL04492.1"/>
    <property type="molecule type" value="Genomic_DNA"/>
</dbReference>
<evidence type="ECO:0000313" key="2">
    <source>
        <dbReference type="EMBL" id="KHL04492.1"/>
    </source>
</evidence>
<proteinExistence type="predicted"/>
<organism evidence="2 3">
    <name type="scientific">Sinomonas humi</name>
    <dbReference type="NCBI Taxonomy" id="1338436"/>
    <lineage>
        <taxon>Bacteria</taxon>
        <taxon>Bacillati</taxon>
        <taxon>Actinomycetota</taxon>
        <taxon>Actinomycetes</taxon>
        <taxon>Micrococcales</taxon>
        <taxon>Micrococcaceae</taxon>
        <taxon>Sinomonas</taxon>
    </lineage>
</organism>
<protein>
    <recommendedName>
        <fullName evidence="1">N-acetyltransferase domain-containing protein</fullName>
    </recommendedName>
</protein>
<dbReference type="SUPFAM" id="SSF55729">
    <property type="entry name" value="Acyl-CoA N-acyltransferases (Nat)"/>
    <property type="match status" value="1"/>
</dbReference>
<dbReference type="Gene3D" id="3.40.630.30">
    <property type="match status" value="1"/>
</dbReference>
<gene>
    <name evidence="2" type="ORF">LK10_04970</name>
</gene>
<dbReference type="InterPro" id="IPR000182">
    <property type="entry name" value="GNAT_dom"/>
</dbReference>
<evidence type="ECO:0000259" key="1">
    <source>
        <dbReference type="PROSITE" id="PS51186"/>
    </source>
</evidence>
<name>A0A0B2ARD0_9MICC</name>
<dbReference type="InterPro" id="IPR016181">
    <property type="entry name" value="Acyl_CoA_acyltransferase"/>
</dbReference>
<reference evidence="2 3" key="1">
    <citation type="submission" date="2014-09" db="EMBL/GenBank/DDBJ databases">
        <title>Genome sequence of Sinomonas sp. MUSC 117.</title>
        <authorList>
            <person name="Lee L.-H."/>
        </authorList>
    </citation>
    <scope>NUCLEOTIDE SEQUENCE [LARGE SCALE GENOMIC DNA]</scope>
    <source>
        <strain evidence="2 3">MUSC 117</strain>
    </source>
</reference>
<evidence type="ECO:0000313" key="3">
    <source>
        <dbReference type="Proteomes" id="UP000030982"/>
    </source>
</evidence>
<sequence>MEALPPSEVLIREAEETAQDGRWMRWIQAGCESTYIQSVEYNVSKIAQQFVLLAEIADCPVGLCCVAAGRTDSDPIFIQLVAVVPSARRRGVGLALLSAAAGWQPQRDIAMATLDDNVAARRLNKRFAQSIGGDIQRVPVRRFRPFDLGIAPGEHHRPWMIDRQKHA</sequence>
<dbReference type="Proteomes" id="UP000030982">
    <property type="component" value="Unassembled WGS sequence"/>
</dbReference>
<dbReference type="CDD" id="cd04301">
    <property type="entry name" value="NAT_SF"/>
    <property type="match status" value="1"/>
</dbReference>
<comment type="caution">
    <text evidence="2">The sequence shown here is derived from an EMBL/GenBank/DDBJ whole genome shotgun (WGS) entry which is preliminary data.</text>
</comment>
<dbReference type="AlphaFoldDB" id="A0A0B2ARD0"/>
<accession>A0A0B2ARD0</accession>
<dbReference type="Pfam" id="PF00583">
    <property type="entry name" value="Acetyltransf_1"/>
    <property type="match status" value="1"/>
</dbReference>
<feature type="domain" description="N-acetyltransferase" evidence="1">
    <location>
        <begin position="9"/>
        <end position="167"/>
    </location>
</feature>
<dbReference type="PROSITE" id="PS51186">
    <property type="entry name" value="GNAT"/>
    <property type="match status" value="1"/>
</dbReference>